<feature type="region of interest" description="Disordered" evidence="1">
    <location>
        <begin position="412"/>
        <end position="451"/>
    </location>
</feature>
<dbReference type="Proteomes" id="UP001352263">
    <property type="component" value="Unassembled WGS sequence"/>
</dbReference>
<gene>
    <name evidence="2" type="ORF">RY831_31920</name>
</gene>
<feature type="region of interest" description="Disordered" evidence="1">
    <location>
        <begin position="254"/>
        <end position="277"/>
    </location>
</feature>
<dbReference type="RefSeq" id="WP_326510335.1">
    <property type="nucleotide sequence ID" value="NZ_JAWIIV010000072.1"/>
</dbReference>
<evidence type="ECO:0000256" key="1">
    <source>
        <dbReference type="SAM" id="MobiDB-lite"/>
    </source>
</evidence>
<sequence>MPRKPEPAAAPAVIKWTQEEWELIAKRLLDVKGHDLLQSAQLDEVKAKDVFLAQDALPEGRHRKLISISQGFQAIRQRLHGILQKFNSTTSQEDLFAGAPQSNAPAAEPSAKTTVRQKRKSEHGNANETLSDSVPVHAQQIDNPTHEIAGETKPVLAPVEQLSRKEPLPAASQPQTEARLNEPKPAPRSDRSNQNNRASRPVQTPSPVATGDFIELARPFVSMVCEELANALVTRLMAHGGSQAATSLLQSALNGARHSTARQQRQPNTPSYVSPASRDESFAAMEHSLPTAQASDDHDEDHDEADVQPLFDPKLPPSANSAFKPMVALIGTSTHDFEDLQRYYPQLELKVVPLEDLRTAPSLRSCQRMIGLREDIPAPADEYLRKTFRNRYLRVIGGVSQVREQLNAWLASPGTMNDQPRWPRKQGNAGGKGQGAGYPKKRQFRRPKTTP</sequence>
<feature type="region of interest" description="Disordered" evidence="1">
    <location>
        <begin position="291"/>
        <end position="316"/>
    </location>
</feature>
<feature type="compositionally biased region" description="Polar residues" evidence="1">
    <location>
        <begin position="261"/>
        <end position="274"/>
    </location>
</feature>
<feature type="compositionally biased region" description="Acidic residues" evidence="1">
    <location>
        <begin position="297"/>
        <end position="306"/>
    </location>
</feature>
<feature type="compositionally biased region" description="Basic residues" evidence="1">
    <location>
        <begin position="439"/>
        <end position="451"/>
    </location>
</feature>
<organism evidence="2 3">
    <name type="scientific">Noviherbaspirillum album</name>
    <dbReference type="NCBI Taxonomy" id="3080276"/>
    <lineage>
        <taxon>Bacteria</taxon>
        <taxon>Pseudomonadati</taxon>
        <taxon>Pseudomonadota</taxon>
        <taxon>Betaproteobacteria</taxon>
        <taxon>Burkholderiales</taxon>
        <taxon>Oxalobacteraceae</taxon>
        <taxon>Noviherbaspirillum</taxon>
    </lineage>
</organism>
<feature type="compositionally biased region" description="Polar residues" evidence="1">
    <location>
        <begin position="192"/>
        <end position="207"/>
    </location>
</feature>
<evidence type="ECO:0000313" key="3">
    <source>
        <dbReference type="Proteomes" id="UP001352263"/>
    </source>
</evidence>
<protein>
    <submittedName>
        <fullName evidence="2">Uncharacterized protein</fullName>
    </submittedName>
</protein>
<proteinExistence type="predicted"/>
<feature type="region of interest" description="Disordered" evidence="1">
    <location>
        <begin position="96"/>
        <end position="135"/>
    </location>
</feature>
<evidence type="ECO:0000313" key="2">
    <source>
        <dbReference type="EMBL" id="MEC4723732.1"/>
    </source>
</evidence>
<feature type="compositionally biased region" description="Basic and acidic residues" evidence="1">
    <location>
        <begin position="179"/>
        <end position="191"/>
    </location>
</feature>
<accession>A0ABU6JKE1</accession>
<comment type="caution">
    <text evidence="2">The sequence shown here is derived from an EMBL/GenBank/DDBJ whole genome shotgun (WGS) entry which is preliminary data.</text>
</comment>
<name>A0ABU6JKE1_9BURK</name>
<dbReference type="EMBL" id="JAWIIV010000072">
    <property type="protein sequence ID" value="MEC4723732.1"/>
    <property type="molecule type" value="Genomic_DNA"/>
</dbReference>
<feature type="region of interest" description="Disordered" evidence="1">
    <location>
        <begin position="165"/>
        <end position="208"/>
    </location>
</feature>
<reference evidence="2 3" key="1">
    <citation type="submission" date="2023-10" db="EMBL/GenBank/DDBJ databases">
        <title>Noviherbaspirillum sp. CPCC 100848 genome assembly.</title>
        <authorList>
            <person name="Li X.Y."/>
            <person name="Fang X.M."/>
        </authorList>
    </citation>
    <scope>NUCLEOTIDE SEQUENCE [LARGE SCALE GENOMIC DNA]</scope>
    <source>
        <strain evidence="2 3">CPCC 100848</strain>
    </source>
</reference>
<keyword evidence="3" id="KW-1185">Reference proteome</keyword>